<sequence>MLGVIGNNVYQGVPTEKSWDMYTFRHTTSNILHIMESVSNYQFELKLDMERYSYISIILCSINSVLGIISFIFILTRPLNVNTNVNYFLIINAFFLTFLSIFYGYALRMYLLIPIFGGAYMGFLKNLEPELLNFATVVSFTIVLLNIILIEVEGRNHYLRICHKSDVYTKEKVLKLCAYIKLYLVLAFIAIYLDNAKNVGEESLAYYKSQNPNMTVFLEESDAKYIFYYTAQDLLFQSFLFLVVLTLLSTIFITLFYFFKIIQTFIRTSFHDSKNDRYRNRSLCFKLFVVRAILSFIFHALPILYFSFVLLLSIKGSEVELKIHRTIQVAIIMMHFYPTLLFIYIIIIHLFKNKIDLRYISQQTNVIRNTTEEGNHSVYIEN</sequence>
<feature type="transmembrane region" description="Helical" evidence="1">
    <location>
        <begin position="52"/>
        <end position="75"/>
    </location>
</feature>
<dbReference type="Proteomes" id="UP000035681">
    <property type="component" value="Unplaced"/>
</dbReference>
<feature type="transmembrane region" description="Helical" evidence="1">
    <location>
        <begin position="239"/>
        <end position="262"/>
    </location>
</feature>
<dbReference type="WBParaSite" id="TCONS_00006454.p1">
    <property type="protein sequence ID" value="TCONS_00006454.p1"/>
    <property type="gene ID" value="XLOC_004599"/>
</dbReference>
<feature type="transmembrane region" description="Helical" evidence="1">
    <location>
        <begin position="283"/>
        <end position="307"/>
    </location>
</feature>
<dbReference type="AlphaFoldDB" id="A0A0K0DY36"/>
<feature type="transmembrane region" description="Helical" evidence="1">
    <location>
        <begin position="173"/>
        <end position="193"/>
    </location>
</feature>
<dbReference type="InterPro" id="IPR019422">
    <property type="entry name" value="7TM_GPCR_serpentine_rcpt_Srh"/>
</dbReference>
<name>A0A0K0DY36_STRER</name>
<keyword evidence="2" id="KW-1185">Reference proteome</keyword>
<keyword evidence="1" id="KW-0812">Transmembrane</keyword>
<dbReference type="WBParaSite" id="SSTP_0000215000.1">
    <property type="protein sequence ID" value="SSTP_0000215000.1"/>
    <property type="gene ID" value="SSTP_0000215000"/>
</dbReference>
<feature type="transmembrane region" description="Helical" evidence="1">
    <location>
        <begin position="87"/>
        <end position="111"/>
    </location>
</feature>
<evidence type="ECO:0000313" key="3">
    <source>
        <dbReference type="WBParaSite" id="SSTP_0000215000.1"/>
    </source>
</evidence>
<accession>A0A0K0DY36</accession>
<evidence type="ECO:0000313" key="2">
    <source>
        <dbReference type="Proteomes" id="UP000035681"/>
    </source>
</evidence>
<keyword evidence="1" id="KW-1133">Transmembrane helix</keyword>
<reference evidence="3" key="1">
    <citation type="submission" date="2015-08" db="UniProtKB">
        <authorList>
            <consortium name="WormBaseParasite"/>
        </authorList>
    </citation>
    <scope>IDENTIFICATION</scope>
</reference>
<proteinExistence type="predicted"/>
<organism evidence="3">
    <name type="scientific">Strongyloides stercoralis</name>
    <name type="common">Threadworm</name>
    <dbReference type="NCBI Taxonomy" id="6248"/>
    <lineage>
        <taxon>Eukaryota</taxon>
        <taxon>Metazoa</taxon>
        <taxon>Ecdysozoa</taxon>
        <taxon>Nematoda</taxon>
        <taxon>Chromadorea</taxon>
        <taxon>Rhabditida</taxon>
        <taxon>Tylenchina</taxon>
        <taxon>Panagrolaimomorpha</taxon>
        <taxon>Strongyloidoidea</taxon>
        <taxon>Strongyloididae</taxon>
        <taxon>Strongyloides</taxon>
    </lineage>
</organism>
<feature type="transmembrane region" description="Helical" evidence="1">
    <location>
        <begin position="131"/>
        <end position="152"/>
    </location>
</feature>
<feature type="transmembrane region" description="Helical" evidence="1">
    <location>
        <begin position="327"/>
        <end position="351"/>
    </location>
</feature>
<keyword evidence="1" id="KW-0472">Membrane</keyword>
<evidence type="ECO:0000313" key="4">
    <source>
        <dbReference type="WBParaSite" id="TCONS_00006454.p1"/>
    </source>
</evidence>
<dbReference type="Pfam" id="PF10318">
    <property type="entry name" value="7TM_GPCR_Srh"/>
    <property type="match status" value="1"/>
</dbReference>
<evidence type="ECO:0000256" key="1">
    <source>
        <dbReference type="SAM" id="Phobius"/>
    </source>
</evidence>
<protein>
    <submittedName>
        <fullName evidence="4">G-protein coupled receptors family 1 profile domain-containing protein</fullName>
    </submittedName>
    <submittedName>
        <fullName evidence="3">G_PROTEIN_RECEP_F1_2 domain-containing protein</fullName>
    </submittedName>
</protein>